<name>A0ABW0JLP4_9GAMM</name>
<protein>
    <submittedName>
        <fullName evidence="1">Class I SAM-dependent methyltransferase</fullName>
        <ecNumber evidence="1">2.1.1.222</ecNumber>
        <ecNumber evidence="1">2.1.1.64</ecNumber>
    </submittedName>
</protein>
<dbReference type="GO" id="GO:0032259">
    <property type="term" value="P:methylation"/>
    <property type="evidence" value="ECO:0007669"/>
    <property type="project" value="UniProtKB-KW"/>
</dbReference>
<proteinExistence type="predicted"/>
<dbReference type="EC" id="2.1.1.222" evidence="1"/>
<dbReference type="EC" id="2.1.1.64" evidence="1"/>
<dbReference type="InterPro" id="IPR029063">
    <property type="entry name" value="SAM-dependent_MTases_sf"/>
</dbReference>
<dbReference type="SUPFAM" id="SSF53335">
    <property type="entry name" value="S-adenosyl-L-methionine-dependent methyltransferases"/>
    <property type="match status" value="1"/>
</dbReference>
<dbReference type="GO" id="GO:0061542">
    <property type="term" value="F:3-demethylubiquinol 3-O-methyltransferase activity"/>
    <property type="evidence" value="ECO:0007669"/>
    <property type="project" value="UniProtKB-EC"/>
</dbReference>
<dbReference type="Proteomes" id="UP001596013">
    <property type="component" value="Unassembled WGS sequence"/>
</dbReference>
<dbReference type="Gene3D" id="3.40.50.150">
    <property type="entry name" value="Vaccinia Virus protein VP39"/>
    <property type="match status" value="1"/>
</dbReference>
<comment type="caution">
    <text evidence="1">The sequence shown here is derived from an EMBL/GenBank/DDBJ whole genome shotgun (WGS) entry which is preliminary data.</text>
</comment>
<organism evidence="1 2">
    <name type="scientific">Rhodanobacter umsongensis</name>
    <dbReference type="NCBI Taxonomy" id="633153"/>
    <lineage>
        <taxon>Bacteria</taxon>
        <taxon>Pseudomonadati</taxon>
        <taxon>Pseudomonadota</taxon>
        <taxon>Gammaproteobacteria</taxon>
        <taxon>Lysobacterales</taxon>
        <taxon>Rhodanobacteraceae</taxon>
        <taxon>Rhodanobacter</taxon>
    </lineage>
</organism>
<gene>
    <name evidence="1" type="ORF">ACFPME_10500</name>
</gene>
<evidence type="ECO:0000313" key="1">
    <source>
        <dbReference type="EMBL" id="MFC5436988.1"/>
    </source>
</evidence>
<keyword evidence="1" id="KW-0489">Methyltransferase</keyword>
<reference evidence="2" key="1">
    <citation type="journal article" date="2019" name="Int. J. Syst. Evol. Microbiol.">
        <title>The Global Catalogue of Microorganisms (GCM) 10K type strain sequencing project: providing services to taxonomists for standard genome sequencing and annotation.</title>
        <authorList>
            <consortium name="The Broad Institute Genomics Platform"/>
            <consortium name="The Broad Institute Genome Sequencing Center for Infectious Disease"/>
            <person name="Wu L."/>
            <person name="Ma J."/>
        </authorList>
    </citation>
    <scope>NUCLEOTIDE SEQUENCE [LARGE SCALE GENOMIC DNA]</scope>
    <source>
        <strain evidence="2">JCM 17130</strain>
    </source>
</reference>
<keyword evidence="1" id="KW-0808">Transferase</keyword>
<dbReference type="CDD" id="cd02440">
    <property type="entry name" value="AdoMet_MTases"/>
    <property type="match status" value="1"/>
</dbReference>
<evidence type="ECO:0000313" key="2">
    <source>
        <dbReference type="Proteomes" id="UP001596013"/>
    </source>
</evidence>
<dbReference type="Pfam" id="PF13489">
    <property type="entry name" value="Methyltransf_23"/>
    <property type="match status" value="1"/>
</dbReference>
<dbReference type="RefSeq" id="WP_377304941.1">
    <property type="nucleotide sequence ID" value="NZ_JBHSMK010000005.1"/>
</dbReference>
<accession>A0ABW0JLP4</accession>
<keyword evidence="2" id="KW-1185">Reference proteome</keyword>
<dbReference type="GO" id="GO:0102208">
    <property type="term" value="F:2-polyprenyl-6-hydroxyphenol methylase activity"/>
    <property type="evidence" value="ECO:0007669"/>
    <property type="project" value="UniProtKB-EC"/>
</dbReference>
<sequence length="274" mass="30496">MRIEDFSNTLIRNADGIYVASESRNVSYPTEGHMDCFQVEDRSFWFKHRNECIGAMISRHPFDGALFDIGGGNGYVSQMLAERGFDVALVEPGYAGALNAHKQRGLPQVISSTVEDANFAPQSIDAMGMFDVVEHIEGDRAFLEKMAPLLKTGGRLYLTVPCHGWLWSRADIDAGHFRRHTERSLQVLLEGLFEIDYLSYFFGPLVLPQVLFRAIPFRLGLGRKAVLSTEAEHGAKSGPVVGLLNKLLAREASKIRRGEQLRFGASCLLAAHRI</sequence>
<dbReference type="EMBL" id="JBHSMK010000005">
    <property type="protein sequence ID" value="MFC5436988.1"/>
    <property type="molecule type" value="Genomic_DNA"/>
</dbReference>